<evidence type="ECO:0000313" key="5">
    <source>
        <dbReference type="EMBL" id="GHC38544.1"/>
    </source>
</evidence>
<reference evidence="6" key="1">
    <citation type="journal article" date="2019" name="Int. J. Syst. Evol. Microbiol.">
        <title>The Global Catalogue of Microorganisms (GCM) 10K type strain sequencing project: providing services to taxonomists for standard genome sequencing and annotation.</title>
        <authorList>
            <consortium name="The Broad Institute Genomics Platform"/>
            <consortium name="The Broad Institute Genome Sequencing Center for Infectious Disease"/>
            <person name="Wu L."/>
            <person name="Ma J."/>
        </authorList>
    </citation>
    <scope>NUCLEOTIDE SEQUENCE [LARGE SCALE GENOMIC DNA]</scope>
    <source>
        <strain evidence="6">KCTC 42083</strain>
    </source>
</reference>
<dbReference type="Proteomes" id="UP000608923">
    <property type="component" value="Unassembled WGS sequence"/>
</dbReference>
<dbReference type="PANTHER" id="PTHR31302">
    <property type="entry name" value="TRANSMEMBRANE PROTEIN WITH METALLOPHOSPHOESTERASE DOMAIN-RELATED"/>
    <property type="match status" value="1"/>
</dbReference>
<dbReference type="Pfam" id="PF00149">
    <property type="entry name" value="Metallophos"/>
    <property type="match status" value="1"/>
</dbReference>
<gene>
    <name evidence="5" type="ORF">GCM10010096_05510</name>
</gene>
<feature type="transmembrane region" description="Helical" evidence="3">
    <location>
        <begin position="61"/>
        <end position="85"/>
    </location>
</feature>
<comment type="caution">
    <text evidence="5">The sequence shown here is derived from an EMBL/GenBank/DDBJ whole genome shotgun (WGS) entry which is preliminary data.</text>
</comment>
<dbReference type="GO" id="GO:0009245">
    <property type="term" value="P:lipid A biosynthetic process"/>
    <property type="evidence" value="ECO:0007669"/>
    <property type="project" value="TreeGrafter"/>
</dbReference>
<feature type="transmembrane region" description="Helical" evidence="3">
    <location>
        <begin position="26"/>
        <end position="49"/>
    </location>
</feature>
<keyword evidence="6" id="KW-1185">Reference proteome</keyword>
<organism evidence="5 6">
    <name type="scientific">Alcaligenes pakistanensis</name>
    <dbReference type="NCBI Taxonomy" id="1482717"/>
    <lineage>
        <taxon>Bacteria</taxon>
        <taxon>Pseudomonadati</taxon>
        <taxon>Pseudomonadota</taxon>
        <taxon>Betaproteobacteria</taxon>
        <taxon>Burkholderiales</taxon>
        <taxon>Alcaligenaceae</taxon>
        <taxon>Alcaligenes</taxon>
    </lineage>
</organism>
<keyword evidence="3" id="KW-1133">Transmembrane helix</keyword>
<dbReference type="AlphaFoldDB" id="A0A8H9ILC1"/>
<dbReference type="SUPFAM" id="SSF56300">
    <property type="entry name" value="Metallo-dependent phosphatases"/>
    <property type="match status" value="1"/>
</dbReference>
<proteinExistence type="predicted"/>
<dbReference type="InterPro" id="IPR029052">
    <property type="entry name" value="Metallo-depent_PP-like"/>
</dbReference>
<dbReference type="EMBL" id="BMZN01000001">
    <property type="protein sequence ID" value="GHC38544.1"/>
    <property type="molecule type" value="Genomic_DNA"/>
</dbReference>
<dbReference type="InterPro" id="IPR004843">
    <property type="entry name" value="Calcineurin-like_PHP"/>
</dbReference>
<dbReference type="CDD" id="cd07385">
    <property type="entry name" value="MPP_YkuE_C"/>
    <property type="match status" value="1"/>
</dbReference>
<keyword evidence="1" id="KW-0479">Metal-binding</keyword>
<evidence type="ECO:0000256" key="2">
    <source>
        <dbReference type="ARBA" id="ARBA00022801"/>
    </source>
</evidence>
<feature type="domain" description="Calcineurin-like phosphoesterase" evidence="4">
    <location>
        <begin position="149"/>
        <end position="315"/>
    </location>
</feature>
<keyword evidence="3" id="KW-0472">Membrane</keyword>
<evidence type="ECO:0000256" key="3">
    <source>
        <dbReference type="SAM" id="Phobius"/>
    </source>
</evidence>
<keyword evidence="3" id="KW-0812">Transmembrane</keyword>
<dbReference type="PANTHER" id="PTHR31302:SF31">
    <property type="entry name" value="PHOSPHODIESTERASE YAEI"/>
    <property type="match status" value="1"/>
</dbReference>
<dbReference type="RefSeq" id="WP_189390945.1">
    <property type="nucleotide sequence ID" value="NZ_BMZN01000001.1"/>
</dbReference>
<accession>A0A8H9ILC1</accession>
<dbReference type="GO" id="GO:0016020">
    <property type="term" value="C:membrane"/>
    <property type="evidence" value="ECO:0007669"/>
    <property type="project" value="GOC"/>
</dbReference>
<keyword evidence="2" id="KW-0378">Hydrolase</keyword>
<dbReference type="InterPro" id="IPR051158">
    <property type="entry name" value="Metallophosphoesterase_sf"/>
</dbReference>
<dbReference type="GO" id="GO:0008758">
    <property type="term" value="F:UDP-2,3-diacylglucosamine hydrolase activity"/>
    <property type="evidence" value="ECO:0007669"/>
    <property type="project" value="TreeGrafter"/>
</dbReference>
<dbReference type="GO" id="GO:0046872">
    <property type="term" value="F:metal ion binding"/>
    <property type="evidence" value="ECO:0007669"/>
    <property type="project" value="UniProtKB-KW"/>
</dbReference>
<evidence type="ECO:0000313" key="6">
    <source>
        <dbReference type="Proteomes" id="UP000608923"/>
    </source>
</evidence>
<sequence length="378" mass="40255">MFQVAALVFALYVAWRLIKPLSIKPWIKWLLSALAIAATLHHYTVALFWGTRASPEIPGALIMVLGWAFGAVLLAACFTLIADLAGLLMRVLYRPAGLVLLRSPALRGVLGLAAISLSALGVWQAVKVPAVKSIEVQLKGLPASLDGFKLVQLTDLHASRLLQGPWIQAIVDKTQALNPDLIVITGDLVDGTVSARRDDVAPLQSLSAPNGVYVIAGNHEYYTQYQPWIEHFKSLGLELLLNEHSIIQQGDAAFALAGITDKSAAAHGQPLPDVRAAIAGIPEGMPIIMLAHRPDTASASATAGAALQLSGHTHGGHIVGMHKIVQMANDGYVGGLYQVGDMQLYVSYGAGLWAGFPLRLGRASEITQITLRAPKAHP</sequence>
<name>A0A8H9ILC1_9BURK</name>
<evidence type="ECO:0000259" key="4">
    <source>
        <dbReference type="Pfam" id="PF00149"/>
    </source>
</evidence>
<protein>
    <submittedName>
        <fullName evidence="5">Metallophosphoesterase</fullName>
    </submittedName>
</protein>
<dbReference type="Gene3D" id="3.60.21.10">
    <property type="match status" value="1"/>
</dbReference>
<evidence type="ECO:0000256" key="1">
    <source>
        <dbReference type="ARBA" id="ARBA00022723"/>
    </source>
</evidence>